<dbReference type="GO" id="GO:0000981">
    <property type="term" value="F:DNA-binding transcription factor activity, RNA polymerase II-specific"/>
    <property type="evidence" value="ECO:0007669"/>
    <property type="project" value="TreeGrafter"/>
</dbReference>
<dbReference type="PROSITE" id="PS01360">
    <property type="entry name" value="ZF_MYND_1"/>
    <property type="match status" value="1"/>
</dbReference>
<evidence type="ECO:0000313" key="6">
    <source>
        <dbReference type="EMBL" id="KAJ7630429.1"/>
    </source>
</evidence>
<sequence>MSDSDCFQCSKKDDAATFQRCSRCKEAVYCSVDCQKAHWKAHKLSCIAEGVVRGMIMACDSDSHSPNYLFRETDIDASHPIHTRGVICPVSVKAGLPIIIYRHLQQNPLTMGFNPGLDNQRATYLMIDPTTPRWQQGVGSVTVMRQDGKPLTRASIETIWMYHDRILDVFGDDHSSAHAMMNPNAFLRFCRTYKRDNAQCKDMPVPL</sequence>
<proteinExistence type="predicted"/>
<evidence type="ECO:0000256" key="3">
    <source>
        <dbReference type="ARBA" id="ARBA00022833"/>
    </source>
</evidence>
<dbReference type="PANTHER" id="PTHR10237:SF14">
    <property type="entry name" value="MYND-TYPE DOMAIN-CONTAINING PROTEIN"/>
    <property type="match status" value="1"/>
</dbReference>
<accession>A0AAD7FKV5</accession>
<keyword evidence="3" id="KW-0862">Zinc</keyword>
<dbReference type="GO" id="GO:0008270">
    <property type="term" value="F:zinc ion binding"/>
    <property type="evidence" value="ECO:0007669"/>
    <property type="project" value="UniProtKB-KW"/>
</dbReference>
<gene>
    <name evidence="6" type="ORF">FB45DRAFT_915472</name>
</gene>
<evidence type="ECO:0000256" key="4">
    <source>
        <dbReference type="PROSITE-ProRule" id="PRU00134"/>
    </source>
</evidence>
<dbReference type="Proteomes" id="UP001221142">
    <property type="component" value="Unassembled WGS sequence"/>
</dbReference>
<dbReference type="InterPro" id="IPR002893">
    <property type="entry name" value="Znf_MYND"/>
</dbReference>
<keyword evidence="7" id="KW-1185">Reference proteome</keyword>
<keyword evidence="2 4" id="KW-0863">Zinc-finger</keyword>
<dbReference type="AlphaFoldDB" id="A0AAD7FKV5"/>
<evidence type="ECO:0000256" key="1">
    <source>
        <dbReference type="ARBA" id="ARBA00022723"/>
    </source>
</evidence>
<dbReference type="Pfam" id="PF01753">
    <property type="entry name" value="zf-MYND"/>
    <property type="match status" value="1"/>
</dbReference>
<dbReference type="EMBL" id="JARKIF010000009">
    <property type="protein sequence ID" value="KAJ7630429.1"/>
    <property type="molecule type" value="Genomic_DNA"/>
</dbReference>
<evidence type="ECO:0000256" key="2">
    <source>
        <dbReference type="ARBA" id="ARBA00022771"/>
    </source>
</evidence>
<evidence type="ECO:0000313" key="7">
    <source>
        <dbReference type="Proteomes" id="UP001221142"/>
    </source>
</evidence>
<dbReference type="GO" id="GO:0005634">
    <property type="term" value="C:nucleus"/>
    <property type="evidence" value="ECO:0007669"/>
    <property type="project" value="TreeGrafter"/>
</dbReference>
<organism evidence="6 7">
    <name type="scientific">Roridomyces roridus</name>
    <dbReference type="NCBI Taxonomy" id="1738132"/>
    <lineage>
        <taxon>Eukaryota</taxon>
        <taxon>Fungi</taxon>
        <taxon>Dikarya</taxon>
        <taxon>Basidiomycota</taxon>
        <taxon>Agaricomycotina</taxon>
        <taxon>Agaricomycetes</taxon>
        <taxon>Agaricomycetidae</taxon>
        <taxon>Agaricales</taxon>
        <taxon>Marasmiineae</taxon>
        <taxon>Mycenaceae</taxon>
        <taxon>Roridomyces</taxon>
    </lineage>
</organism>
<name>A0AAD7FKV5_9AGAR</name>
<keyword evidence="1" id="KW-0479">Metal-binding</keyword>
<dbReference type="PANTHER" id="PTHR10237">
    <property type="entry name" value="DEFORMED EPIDERMAL AUTOREGULATORY FACTOR 1 HOMOLOG SUPPRESSIN"/>
    <property type="match status" value="1"/>
</dbReference>
<protein>
    <recommendedName>
        <fullName evidence="5">MYND-type domain-containing protein</fullName>
    </recommendedName>
</protein>
<evidence type="ECO:0000259" key="5">
    <source>
        <dbReference type="PROSITE" id="PS50865"/>
    </source>
</evidence>
<dbReference type="PROSITE" id="PS50865">
    <property type="entry name" value="ZF_MYND_2"/>
    <property type="match status" value="1"/>
</dbReference>
<dbReference type="InterPro" id="IPR024119">
    <property type="entry name" value="TF_DEAF-1"/>
</dbReference>
<feature type="domain" description="MYND-type" evidence="5">
    <location>
        <begin position="6"/>
        <end position="46"/>
    </location>
</feature>
<reference evidence="6" key="1">
    <citation type="submission" date="2023-03" db="EMBL/GenBank/DDBJ databases">
        <title>Massive genome expansion in bonnet fungi (Mycena s.s.) driven by repeated elements and novel gene families across ecological guilds.</title>
        <authorList>
            <consortium name="Lawrence Berkeley National Laboratory"/>
            <person name="Harder C.B."/>
            <person name="Miyauchi S."/>
            <person name="Viragh M."/>
            <person name="Kuo A."/>
            <person name="Thoen E."/>
            <person name="Andreopoulos B."/>
            <person name="Lu D."/>
            <person name="Skrede I."/>
            <person name="Drula E."/>
            <person name="Henrissat B."/>
            <person name="Morin E."/>
            <person name="Kohler A."/>
            <person name="Barry K."/>
            <person name="LaButti K."/>
            <person name="Morin E."/>
            <person name="Salamov A."/>
            <person name="Lipzen A."/>
            <person name="Mereny Z."/>
            <person name="Hegedus B."/>
            <person name="Baldrian P."/>
            <person name="Stursova M."/>
            <person name="Weitz H."/>
            <person name="Taylor A."/>
            <person name="Grigoriev I.V."/>
            <person name="Nagy L.G."/>
            <person name="Martin F."/>
            <person name="Kauserud H."/>
        </authorList>
    </citation>
    <scope>NUCLEOTIDE SEQUENCE</scope>
    <source>
        <strain evidence="6">9284</strain>
    </source>
</reference>
<dbReference type="SUPFAM" id="SSF144232">
    <property type="entry name" value="HIT/MYND zinc finger-like"/>
    <property type="match status" value="1"/>
</dbReference>
<dbReference type="Gene3D" id="6.10.140.2220">
    <property type="match status" value="1"/>
</dbReference>
<comment type="caution">
    <text evidence="6">The sequence shown here is derived from an EMBL/GenBank/DDBJ whole genome shotgun (WGS) entry which is preliminary data.</text>
</comment>